<keyword evidence="3" id="KW-0328">Glycosyltransferase</keyword>
<dbReference type="OrthoDB" id="9771846at2"/>
<dbReference type="EMBL" id="CP038267">
    <property type="protein sequence ID" value="QBR93393.1"/>
    <property type="molecule type" value="Genomic_DNA"/>
</dbReference>
<evidence type="ECO:0000313" key="6">
    <source>
        <dbReference type="EMBL" id="QBR93393.1"/>
    </source>
</evidence>
<evidence type="ECO:0000256" key="4">
    <source>
        <dbReference type="ARBA" id="ARBA00022679"/>
    </source>
</evidence>
<organism evidence="6 7">
    <name type="scientific">Nocardioides euryhalodurans</name>
    <dbReference type="NCBI Taxonomy" id="2518370"/>
    <lineage>
        <taxon>Bacteria</taxon>
        <taxon>Bacillati</taxon>
        <taxon>Actinomycetota</taxon>
        <taxon>Actinomycetes</taxon>
        <taxon>Propionibacteriales</taxon>
        <taxon>Nocardioidaceae</taxon>
        <taxon>Nocardioides</taxon>
    </lineage>
</organism>
<sequence>MEPQGGADRRGDALDGSWLEDAMMHAVSVIVFNSDPVLVLRTIESTLTQSRPPDLLQVLVSGSGPDDPLAAGVNRACSAATSGTTCRVIVRADNLGFAGGHNYLADKAFAAGADWVTLLNPDLDMDPDALERYWASVEEHAEGFAIHGPHLVTRTDEGEVIDSAGIVWSRDARHFDADQGQPAVQLPDWVHSADGVSGALLTLSRDTHAKLLDGGGEFLDELFLAYREDAELGRRIRVMGGSCLIHPTPGFRHRRGARNAERTSPLQRLLGVQNRFLMRARLGPERPGSAASALIRDLTVVTAVVVRERSSLPGLRRAWSVRRFERYKGRAAAAAPRR</sequence>
<dbReference type="GO" id="GO:0016757">
    <property type="term" value="F:glycosyltransferase activity"/>
    <property type="evidence" value="ECO:0007669"/>
    <property type="project" value="UniProtKB-KW"/>
</dbReference>
<dbReference type="InterPro" id="IPR029044">
    <property type="entry name" value="Nucleotide-diphossugar_trans"/>
</dbReference>
<comment type="pathway">
    <text evidence="1">Cell wall biogenesis; cell wall polysaccharide biosynthesis.</text>
</comment>
<keyword evidence="4 6" id="KW-0808">Transferase</keyword>
<reference evidence="6 7" key="1">
    <citation type="submission" date="2019-03" db="EMBL/GenBank/DDBJ databases">
        <title>Three New Species of Nocardioides, Nocardioides euryhalodurans sp. nov., Nocardioides seonyuensis sp. nov. and Nocardioides eburneoflavus sp. nov., Iolated from Soil.</title>
        <authorList>
            <person name="Roh S.G."/>
            <person name="Lee C."/>
            <person name="Kim M.-K."/>
            <person name="Kim S.B."/>
        </authorList>
    </citation>
    <scope>NUCLEOTIDE SEQUENCE [LARGE SCALE GENOMIC DNA]</scope>
    <source>
        <strain evidence="6 7">MMS17-SY117</strain>
    </source>
</reference>
<evidence type="ECO:0000256" key="3">
    <source>
        <dbReference type="ARBA" id="ARBA00022676"/>
    </source>
</evidence>
<dbReference type="RefSeq" id="WP_135078783.1">
    <property type="nucleotide sequence ID" value="NZ_CP038267.1"/>
</dbReference>
<proteinExistence type="inferred from homology"/>
<evidence type="ECO:0000259" key="5">
    <source>
        <dbReference type="Pfam" id="PF00535"/>
    </source>
</evidence>
<comment type="similarity">
    <text evidence="2">Belongs to the glycosyltransferase 2 family.</text>
</comment>
<evidence type="ECO:0000256" key="2">
    <source>
        <dbReference type="ARBA" id="ARBA00006739"/>
    </source>
</evidence>
<dbReference type="Gene3D" id="3.90.550.10">
    <property type="entry name" value="Spore Coat Polysaccharide Biosynthesis Protein SpsA, Chain A"/>
    <property type="match status" value="1"/>
</dbReference>
<dbReference type="Proteomes" id="UP000294894">
    <property type="component" value="Chromosome"/>
</dbReference>
<dbReference type="SUPFAM" id="SSF53448">
    <property type="entry name" value="Nucleotide-diphospho-sugar transferases"/>
    <property type="match status" value="1"/>
</dbReference>
<accession>A0A4P7GMY4</accession>
<dbReference type="PANTHER" id="PTHR43179:SF12">
    <property type="entry name" value="GALACTOFURANOSYLTRANSFERASE GLFT2"/>
    <property type="match status" value="1"/>
</dbReference>
<dbReference type="KEGG" id="noy:EXE57_14795"/>
<dbReference type="AlphaFoldDB" id="A0A4P7GMY4"/>
<dbReference type="PANTHER" id="PTHR43179">
    <property type="entry name" value="RHAMNOSYLTRANSFERASE WBBL"/>
    <property type="match status" value="1"/>
</dbReference>
<gene>
    <name evidence="6" type="ORF">EXE57_14795</name>
</gene>
<evidence type="ECO:0000313" key="7">
    <source>
        <dbReference type="Proteomes" id="UP000294894"/>
    </source>
</evidence>
<protein>
    <submittedName>
        <fullName evidence="6">Glycosyltransferase family 2 protein</fullName>
    </submittedName>
</protein>
<evidence type="ECO:0000256" key="1">
    <source>
        <dbReference type="ARBA" id="ARBA00004776"/>
    </source>
</evidence>
<name>A0A4P7GMY4_9ACTN</name>
<feature type="domain" description="Glycosyltransferase 2-like" evidence="5">
    <location>
        <begin position="28"/>
        <end position="146"/>
    </location>
</feature>
<dbReference type="Pfam" id="PF00535">
    <property type="entry name" value="Glycos_transf_2"/>
    <property type="match status" value="1"/>
</dbReference>
<keyword evidence="7" id="KW-1185">Reference proteome</keyword>
<dbReference type="InterPro" id="IPR001173">
    <property type="entry name" value="Glyco_trans_2-like"/>
</dbReference>